<evidence type="ECO:0000259" key="7">
    <source>
        <dbReference type="PROSITE" id="PS51918"/>
    </source>
</evidence>
<accession>A0A2D3W6V7</accession>
<dbReference type="PANTHER" id="PTHR43583:SF2">
    <property type="entry name" value="THIAZOLE BIOSYNTHESIS PROTEIN"/>
    <property type="match status" value="1"/>
</dbReference>
<evidence type="ECO:0000256" key="4">
    <source>
        <dbReference type="ARBA" id="ARBA00022723"/>
    </source>
</evidence>
<dbReference type="PANTHER" id="PTHR43583">
    <property type="entry name" value="2-IMINOACETATE SYNTHASE"/>
    <property type="match status" value="1"/>
</dbReference>
<dbReference type="InterPro" id="IPR013785">
    <property type="entry name" value="Aldolase_TIM"/>
</dbReference>
<dbReference type="InterPro" id="IPR024007">
    <property type="entry name" value="FeFe-hyd_mat_HydG"/>
</dbReference>
<keyword evidence="4" id="KW-0479">Metal-binding</keyword>
<gene>
    <name evidence="8" type="ORF">CFH80_06460</name>
</gene>
<dbReference type="AlphaFoldDB" id="A0A2D3W6V7"/>
<dbReference type="Pfam" id="PF04055">
    <property type="entry name" value="Radical_SAM"/>
    <property type="match status" value="1"/>
</dbReference>
<dbReference type="GO" id="GO:0044272">
    <property type="term" value="P:sulfur compound biosynthetic process"/>
    <property type="evidence" value="ECO:0007669"/>
    <property type="project" value="UniProtKB-ARBA"/>
</dbReference>
<evidence type="ECO:0000313" key="9">
    <source>
        <dbReference type="Proteomes" id="UP000231638"/>
    </source>
</evidence>
<dbReference type="NCBIfam" id="TIGR03955">
    <property type="entry name" value="rSAM_HydG"/>
    <property type="match status" value="1"/>
</dbReference>
<dbReference type="SFLD" id="SFLDG01060">
    <property type="entry name" value="BATS_domain_containing"/>
    <property type="match status" value="1"/>
</dbReference>
<dbReference type="PROSITE" id="PS51918">
    <property type="entry name" value="RADICAL_SAM"/>
    <property type="match status" value="1"/>
</dbReference>
<keyword evidence="6" id="KW-0411">Iron-sulfur</keyword>
<dbReference type="SMART" id="SM00876">
    <property type="entry name" value="BATS"/>
    <property type="match status" value="1"/>
</dbReference>
<dbReference type="SUPFAM" id="SSF102114">
    <property type="entry name" value="Radical SAM enzymes"/>
    <property type="match status" value="1"/>
</dbReference>
<dbReference type="GO" id="GO:0046872">
    <property type="term" value="F:metal ion binding"/>
    <property type="evidence" value="ECO:0007669"/>
    <property type="project" value="UniProtKB-KW"/>
</dbReference>
<dbReference type="InterPro" id="IPR034428">
    <property type="entry name" value="ThiH/NoCL/HydG-like"/>
</dbReference>
<dbReference type="Pfam" id="PF06968">
    <property type="entry name" value="BATS"/>
    <property type="match status" value="1"/>
</dbReference>
<name>A0A2D3W6V7_9BACT</name>
<dbReference type="Gene3D" id="3.20.20.70">
    <property type="entry name" value="Aldolase class I"/>
    <property type="match status" value="1"/>
</dbReference>
<dbReference type="GO" id="GO:0042364">
    <property type="term" value="P:water-soluble vitamin biosynthetic process"/>
    <property type="evidence" value="ECO:0007669"/>
    <property type="project" value="UniProtKB-ARBA"/>
</dbReference>
<evidence type="ECO:0000256" key="5">
    <source>
        <dbReference type="ARBA" id="ARBA00023004"/>
    </source>
</evidence>
<comment type="caution">
    <text evidence="8">The sequence shown here is derived from an EMBL/GenBank/DDBJ whole genome shotgun (WGS) entry which is preliminary data.</text>
</comment>
<dbReference type="GO" id="GO:0051539">
    <property type="term" value="F:4 iron, 4 sulfur cluster binding"/>
    <property type="evidence" value="ECO:0007669"/>
    <property type="project" value="UniProtKB-KW"/>
</dbReference>
<dbReference type="SFLD" id="SFLDF00319">
    <property type="entry name" value="Fe_hydrogenase_maturase_(HydG"/>
    <property type="match status" value="1"/>
</dbReference>
<keyword evidence="5" id="KW-0408">Iron</keyword>
<dbReference type="SFLD" id="SFLDS00029">
    <property type="entry name" value="Radical_SAM"/>
    <property type="match status" value="1"/>
</dbReference>
<dbReference type="InterPro" id="IPR010722">
    <property type="entry name" value="BATS_dom"/>
</dbReference>
<protein>
    <submittedName>
        <fullName evidence="8">[FeFe] hydrogenase H-cluster radical SAM maturase HydG</fullName>
    </submittedName>
</protein>
<evidence type="ECO:0000256" key="3">
    <source>
        <dbReference type="ARBA" id="ARBA00022691"/>
    </source>
</evidence>
<dbReference type="STRING" id="366522.GCA_001548055_01912"/>
<evidence type="ECO:0000256" key="1">
    <source>
        <dbReference type="ARBA" id="ARBA00001966"/>
    </source>
</evidence>
<dbReference type="GO" id="GO:0003824">
    <property type="term" value="F:catalytic activity"/>
    <property type="evidence" value="ECO:0007669"/>
    <property type="project" value="InterPro"/>
</dbReference>
<proteinExistence type="predicted"/>
<organism evidence="8 9">
    <name type="scientific">Sulfurospirillum cavolei</name>
    <dbReference type="NCBI Taxonomy" id="366522"/>
    <lineage>
        <taxon>Bacteria</taxon>
        <taxon>Pseudomonadati</taxon>
        <taxon>Campylobacterota</taxon>
        <taxon>Epsilonproteobacteria</taxon>
        <taxon>Campylobacterales</taxon>
        <taxon>Sulfurospirillaceae</taxon>
        <taxon>Sulfurospirillum</taxon>
    </lineage>
</organism>
<keyword evidence="2" id="KW-0004">4Fe-4S</keyword>
<reference evidence="8 9" key="1">
    <citation type="journal article" date="2017" name="Front. Microbiol.">
        <title>Comparative Genomic Analysis of the Class Epsilonproteobacteria and Proposed Reclassification to Epsilonbacteraeota (phyl. nov.).</title>
        <authorList>
            <person name="Waite D.W."/>
            <person name="Vanwonterghem I."/>
            <person name="Rinke C."/>
            <person name="Parks D.H."/>
            <person name="Zhang Y."/>
            <person name="Takai K."/>
            <person name="Sievert S.M."/>
            <person name="Simon J."/>
            <person name="Campbell B.J."/>
            <person name="Hanson T.E."/>
            <person name="Woyke T."/>
            <person name="Klotz M.G."/>
            <person name="Hugenholtz P."/>
        </authorList>
    </citation>
    <scope>NUCLEOTIDE SEQUENCE [LARGE SCALE GENOMIC DNA]</scope>
    <source>
        <strain evidence="8">UBA11420</strain>
    </source>
</reference>
<evidence type="ECO:0000313" key="8">
    <source>
        <dbReference type="EMBL" id="DAB36138.1"/>
    </source>
</evidence>
<feature type="domain" description="Radical SAM core" evidence="7">
    <location>
        <begin position="95"/>
        <end position="326"/>
    </location>
</feature>
<evidence type="ECO:0000256" key="2">
    <source>
        <dbReference type="ARBA" id="ARBA00022485"/>
    </source>
</evidence>
<keyword evidence="3" id="KW-0949">S-adenosyl-L-methionine</keyword>
<evidence type="ECO:0000256" key="6">
    <source>
        <dbReference type="ARBA" id="ARBA00023014"/>
    </source>
</evidence>
<dbReference type="CDD" id="cd01335">
    <property type="entry name" value="Radical_SAM"/>
    <property type="match status" value="1"/>
</dbReference>
<dbReference type="InterPro" id="IPR058240">
    <property type="entry name" value="rSAM_sf"/>
</dbReference>
<dbReference type="EMBL" id="DLUG01000172">
    <property type="protein sequence ID" value="DAB36138.1"/>
    <property type="molecule type" value="Genomic_DNA"/>
</dbReference>
<dbReference type="SFLD" id="SFLDG01081">
    <property type="entry name" value="cleavage_of_the_Ca-Cb_bond_in"/>
    <property type="match status" value="1"/>
</dbReference>
<sequence>MSWTSERFARIKAWEASREFNDFIDDEAIHQTINETKNPSKERVLAIIEKARNNATKGDMLSPEETATLLNITDRALWDEVFKAATYIKEEVYGNRIVLFSPLYISNPCVNNCQYCGFKSSNDSMSKKTLNHEELEEEVKALLDAGQKRLIAVYGEHPKSDYNYIAQSVRTIYATKKENTEIRRVNINAAPMFEEEYRVIKAEGIGTYQVFQETYHRETYEKMHPKGTLKGEYDWRLFALHRGLNAGLDDVAVGVLFGIYDWKFEVLAMLHHAMDLERVFGIGPHTMSFPRIKRTSDTDLSEFPYAMSDEDFMRVVAVIRLMCPFTGTILTAREEPELRDEMLKKCGISQMDAGTNIGIGGYKKHEEGNDLSIQQFAIGDHRGIDEFILSLIKEERLPSFCTSCYREGRTGCDFMPLAKNASIKHLCIPNGILTFKEYMRDYASPEVKRIGERIIIPKYLGMLRENMPLLADKVEDMLHGLEHGRNDCHL</sequence>
<dbReference type="Proteomes" id="UP000231638">
    <property type="component" value="Unassembled WGS sequence"/>
</dbReference>
<dbReference type="InterPro" id="IPR007197">
    <property type="entry name" value="rSAM"/>
</dbReference>
<comment type="cofactor">
    <cofactor evidence="1">
        <name>[4Fe-4S] cluster</name>
        <dbReference type="ChEBI" id="CHEBI:49883"/>
    </cofactor>
</comment>